<evidence type="ECO:0000313" key="2">
    <source>
        <dbReference type="EMBL" id="MEE2037074.1"/>
    </source>
</evidence>
<protein>
    <submittedName>
        <fullName evidence="2">Uncharacterized protein</fullName>
    </submittedName>
</protein>
<accession>A0ABU7K4F7</accession>
<evidence type="ECO:0000256" key="1">
    <source>
        <dbReference type="SAM" id="MobiDB-lite"/>
    </source>
</evidence>
<organism evidence="2 3">
    <name type="scientific">Nocardiopsis codii</name>
    <dbReference type="NCBI Taxonomy" id="3065942"/>
    <lineage>
        <taxon>Bacteria</taxon>
        <taxon>Bacillati</taxon>
        <taxon>Actinomycetota</taxon>
        <taxon>Actinomycetes</taxon>
        <taxon>Streptosporangiales</taxon>
        <taxon>Nocardiopsidaceae</taxon>
        <taxon>Nocardiopsis</taxon>
    </lineage>
</organism>
<evidence type="ECO:0000313" key="3">
    <source>
        <dbReference type="Proteomes" id="UP001356095"/>
    </source>
</evidence>
<dbReference type="EMBL" id="JAUZMY010000005">
    <property type="protein sequence ID" value="MEE2037074.1"/>
    <property type="molecule type" value="Genomic_DNA"/>
</dbReference>
<proteinExistence type="predicted"/>
<comment type="caution">
    <text evidence="2">The sequence shown here is derived from an EMBL/GenBank/DDBJ whole genome shotgun (WGS) entry which is preliminary data.</text>
</comment>
<keyword evidence="3" id="KW-1185">Reference proteome</keyword>
<name>A0ABU7K4F7_9ACTN</name>
<sequence length="109" mass="11136">MSTDPRHRGRWAAVGLGLGLTGCAPPAPPAPSAPSAFEPCLDSTDRLIADVDNDGHRDRITGTEGVGADLGIAVGTSMSWSSPAAGARSERRSYQRVTCPVAGPAGVRP</sequence>
<feature type="region of interest" description="Disordered" evidence="1">
    <location>
        <begin position="78"/>
        <end position="109"/>
    </location>
</feature>
<reference evidence="2 3" key="1">
    <citation type="submission" date="2023-08" db="EMBL/GenBank/DDBJ databases">
        <authorList>
            <person name="Girao M."/>
            <person name="Carvalho M.F."/>
        </authorList>
    </citation>
    <scope>NUCLEOTIDE SEQUENCE [LARGE SCALE GENOMIC DNA]</scope>
    <source>
        <strain evidence="2 3">CT-R113</strain>
    </source>
</reference>
<dbReference type="RefSeq" id="WP_330090864.1">
    <property type="nucleotide sequence ID" value="NZ_JAUZMY010000005.1"/>
</dbReference>
<dbReference type="Proteomes" id="UP001356095">
    <property type="component" value="Unassembled WGS sequence"/>
</dbReference>
<dbReference type="PROSITE" id="PS51257">
    <property type="entry name" value="PROKAR_LIPOPROTEIN"/>
    <property type="match status" value="1"/>
</dbReference>
<gene>
    <name evidence="2" type="ORF">Q8791_07555</name>
</gene>